<keyword evidence="1" id="KW-0812">Transmembrane</keyword>
<dbReference type="GeneID" id="113124075"/>
<reference evidence="3" key="1">
    <citation type="submission" date="2025-08" db="UniProtKB">
        <authorList>
            <consortium name="Ensembl"/>
        </authorList>
    </citation>
    <scope>IDENTIFICATION</scope>
</reference>
<keyword evidence="4" id="KW-1185">Reference proteome</keyword>
<feature type="transmembrane region" description="Helical" evidence="1">
    <location>
        <begin position="21"/>
        <end position="43"/>
    </location>
</feature>
<feature type="domain" description="Fibronectin type-III" evidence="2">
    <location>
        <begin position="45"/>
        <end position="142"/>
    </location>
</feature>
<dbReference type="Proteomes" id="UP000261640">
    <property type="component" value="Unplaced"/>
</dbReference>
<evidence type="ECO:0000259" key="2">
    <source>
        <dbReference type="PROSITE" id="PS50853"/>
    </source>
</evidence>
<evidence type="ECO:0000313" key="4">
    <source>
        <dbReference type="Proteomes" id="UP000261640"/>
    </source>
</evidence>
<proteinExistence type="predicted"/>
<dbReference type="AlphaFoldDB" id="A0A7N8WU23"/>
<dbReference type="PANTHER" id="PTHR20859:SF46">
    <property type="entry name" value="INTERFERON GAMMA RECEPTOR 2"/>
    <property type="match status" value="1"/>
</dbReference>
<dbReference type="InterPro" id="IPR050650">
    <property type="entry name" value="Type-II_Cytokine-TF_Rcpt"/>
</dbReference>
<dbReference type="CDD" id="cd00063">
    <property type="entry name" value="FN3"/>
    <property type="match status" value="1"/>
</dbReference>
<dbReference type="GeneTree" id="ENSGT00940000158406"/>
<keyword evidence="1" id="KW-0472">Membrane</keyword>
<dbReference type="InterPro" id="IPR013783">
    <property type="entry name" value="Ig-like_fold"/>
</dbReference>
<feature type="transmembrane region" description="Helical" evidence="1">
    <location>
        <begin position="250"/>
        <end position="273"/>
    </location>
</feature>
<feature type="domain" description="Fibronectin type-III" evidence="2">
    <location>
        <begin position="144"/>
        <end position="246"/>
    </location>
</feature>
<dbReference type="Gene3D" id="2.60.40.10">
    <property type="entry name" value="Immunoglobulins"/>
    <property type="match status" value="2"/>
</dbReference>
<evidence type="ECO:0000256" key="1">
    <source>
        <dbReference type="SAM" id="Phobius"/>
    </source>
</evidence>
<keyword evidence="1" id="KW-1133">Transmembrane helix</keyword>
<dbReference type="Pfam" id="PF01108">
    <property type="entry name" value="Tissue_fac"/>
    <property type="match status" value="1"/>
</dbReference>
<evidence type="ECO:0000313" key="3">
    <source>
        <dbReference type="Ensembl" id="ENSMAMP00000041054.1"/>
    </source>
</evidence>
<name>A0A7N8WU23_9TELE</name>
<dbReference type="PROSITE" id="PS50853">
    <property type="entry name" value="FN3"/>
    <property type="match status" value="2"/>
</dbReference>
<protein>
    <submittedName>
        <fullName evidence="3">Interleukin 10 receptor, beta</fullName>
    </submittedName>
</protein>
<dbReference type="InterPro" id="IPR036116">
    <property type="entry name" value="FN3_sf"/>
</dbReference>
<dbReference type="PANTHER" id="PTHR20859">
    <property type="entry name" value="INTERFERON/INTERLEUKIN RECEPTOR"/>
    <property type="match status" value="1"/>
</dbReference>
<sequence length="355" mass="39473">MTHTHTTELDYILNCPKNMSATICAFIVTFLTLCGTTGVLGVFSTPTNVRLTSYNMNLVLRWDPPEGAESSLVYTAEYKTSVTSYSVGCVNIFSLECDFTYPDTSMRSSIIEYGKYTGRVRAQLGSESSAWVESNQITLDKDTIIGSPNVSLMSNGATIEVTIKDPVFTISTLRDVYMFATYIITYWKDGQKEKAKHISKIQQNHVVLDDMDPWTKYCFQVQIKTDRNPNHNKPSEIVCESTTNDEEVPWVGAMVTFVVMATAVALVVVAVVYRKMISHFLCPKDALPQHFKEYLLAPPTSSMYLAMLNSHPPDEIYHSVSIIAEKDCGGRVPSGGSVISATFSFPLCYADSILK</sequence>
<organism evidence="3 4">
    <name type="scientific">Mastacembelus armatus</name>
    <name type="common">zig-zag eel</name>
    <dbReference type="NCBI Taxonomy" id="205130"/>
    <lineage>
        <taxon>Eukaryota</taxon>
        <taxon>Metazoa</taxon>
        <taxon>Chordata</taxon>
        <taxon>Craniata</taxon>
        <taxon>Vertebrata</taxon>
        <taxon>Euteleostomi</taxon>
        <taxon>Actinopterygii</taxon>
        <taxon>Neopterygii</taxon>
        <taxon>Teleostei</taxon>
        <taxon>Neoteleostei</taxon>
        <taxon>Acanthomorphata</taxon>
        <taxon>Anabantaria</taxon>
        <taxon>Synbranchiformes</taxon>
        <taxon>Mastacembelidae</taxon>
        <taxon>Mastacembelus</taxon>
    </lineage>
</organism>
<reference evidence="3" key="2">
    <citation type="submission" date="2025-09" db="UniProtKB">
        <authorList>
            <consortium name="Ensembl"/>
        </authorList>
    </citation>
    <scope>IDENTIFICATION</scope>
</reference>
<dbReference type="GO" id="GO:0005886">
    <property type="term" value="C:plasma membrane"/>
    <property type="evidence" value="ECO:0007669"/>
    <property type="project" value="TreeGrafter"/>
</dbReference>
<accession>A0A7N8WU23</accession>
<dbReference type="InterPro" id="IPR015373">
    <property type="entry name" value="Interferon/interleukin_rcp_dom"/>
</dbReference>
<dbReference type="SUPFAM" id="SSF49265">
    <property type="entry name" value="Fibronectin type III"/>
    <property type="match status" value="2"/>
</dbReference>
<dbReference type="GO" id="GO:0004896">
    <property type="term" value="F:cytokine receptor activity"/>
    <property type="evidence" value="ECO:0007669"/>
    <property type="project" value="TreeGrafter"/>
</dbReference>
<dbReference type="InterPro" id="IPR003961">
    <property type="entry name" value="FN3_dom"/>
</dbReference>
<dbReference type="Ensembl" id="ENSMAMT00000047823.1">
    <property type="protein sequence ID" value="ENSMAMP00000041054.1"/>
    <property type="gene ID" value="ENSMAMG00000007035.2"/>
</dbReference>
<dbReference type="Pfam" id="PF09294">
    <property type="entry name" value="Interfer-bind"/>
    <property type="match status" value="1"/>
</dbReference>
<dbReference type="OrthoDB" id="8724082at2759"/>
<dbReference type="RefSeq" id="XP_026152330.1">
    <property type="nucleotide sequence ID" value="XM_026296545.1"/>
</dbReference>